<keyword evidence="8 14" id="KW-0573">Peptidoglycan synthesis</keyword>
<dbReference type="GO" id="GO:0005886">
    <property type="term" value="C:plasma membrane"/>
    <property type="evidence" value="ECO:0007669"/>
    <property type="project" value="UniProtKB-SubCell"/>
</dbReference>
<evidence type="ECO:0000256" key="14">
    <source>
        <dbReference type="HAMAP-Rule" id="MF_00766"/>
    </source>
</evidence>
<dbReference type="GO" id="GO:0009274">
    <property type="term" value="C:peptidoglycan-based cell wall"/>
    <property type="evidence" value="ECO:0007669"/>
    <property type="project" value="InterPro"/>
</dbReference>
<feature type="domain" description="Glycosyl transferase family 51" evidence="16">
    <location>
        <begin position="96"/>
        <end position="262"/>
    </location>
</feature>
<comment type="function">
    <text evidence="14">Peptidoglycan polymerase that catalyzes glycan chain elongation from lipid-linked precursors.</text>
</comment>
<keyword evidence="6 14" id="KW-0812">Transmembrane</keyword>
<dbReference type="InterPro" id="IPR050396">
    <property type="entry name" value="Glycosyltr_51/Transpeptidase"/>
</dbReference>
<keyword evidence="7 14" id="KW-0133">Cell shape</keyword>
<dbReference type="InterPro" id="IPR011812">
    <property type="entry name" value="Pep_trsgly"/>
</dbReference>
<comment type="similarity">
    <text evidence="14">Belongs to the glycosyltransferase 51 family.</text>
</comment>
<comment type="pathway">
    <text evidence="1 14">Cell wall biogenesis; peptidoglycan biosynthesis.</text>
</comment>
<dbReference type="InterPro" id="IPR036950">
    <property type="entry name" value="PBP_transglycosylase"/>
</dbReference>
<dbReference type="EC" id="2.4.99.28" evidence="14"/>
<feature type="region of interest" description="Disordered" evidence="15">
    <location>
        <begin position="1"/>
        <end position="38"/>
    </location>
</feature>
<evidence type="ECO:0000256" key="8">
    <source>
        <dbReference type="ARBA" id="ARBA00022984"/>
    </source>
</evidence>
<evidence type="ECO:0000256" key="3">
    <source>
        <dbReference type="ARBA" id="ARBA00022519"/>
    </source>
</evidence>
<dbReference type="RefSeq" id="WP_120628388.1">
    <property type="nucleotide sequence ID" value="NZ_RAWG01000222.1"/>
</dbReference>
<keyword evidence="3" id="KW-0997">Cell inner membrane</keyword>
<dbReference type="GO" id="GO:0008955">
    <property type="term" value="F:peptidoglycan glycosyltransferase activity"/>
    <property type="evidence" value="ECO:0007669"/>
    <property type="project" value="UniProtKB-UniRule"/>
</dbReference>
<evidence type="ECO:0000256" key="4">
    <source>
        <dbReference type="ARBA" id="ARBA00022676"/>
    </source>
</evidence>
<dbReference type="Gene3D" id="1.10.3810.10">
    <property type="entry name" value="Biosynthetic peptidoglycan transglycosylase-like"/>
    <property type="match status" value="1"/>
</dbReference>
<evidence type="ECO:0000256" key="2">
    <source>
        <dbReference type="ARBA" id="ARBA00022475"/>
    </source>
</evidence>
<dbReference type="Pfam" id="PF00912">
    <property type="entry name" value="Transgly"/>
    <property type="match status" value="1"/>
</dbReference>
<keyword evidence="2 14" id="KW-1003">Cell membrane</keyword>
<keyword evidence="11 14" id="KW-0961">Cell wall biogenesis/degradation</keyword>
<evidence type="ECO:0000256" key="6">
    <source>
        <dbReference type="ARBA" id="ARBA00022692"/>
    </source>
</evidence>
<gene>
    <name evidence="14" type="primary">mtgA</name>
    <name evidence="17" type="ORF">D7X12_28355</name>
</gene>
<dbReference type="UniPathway" id="UPA00219"/>
<dbReference type="GO" id="GO:0009252">
    <property type="term" value="P:peptidoglycan biosynthetic process"/>
    <property type="evidence" value="ECO:0007669"/>
    <property type="project" value="UniProtKB-UniRule"/>
</dbReference>
<comment type="catalytic activity">
    <reaction evidence="12">
        <text>Preferential cleavage: (Ac)2-L-Lys-D-Ala-|-D-Ala. Also transpeptidation of peptidyl-alanyl moieties that are N-acyl substituents of D-alanine.</text>
        <dbReference type="EC" id="3.4.16.4"/>
    </reaction>
</comment>
<sequence length="304" mass="33407">MASRPPPTRASSIRTQKTKQSSSKQSSSGARRAVGKRSGPGWGRWALGGWLMLVLWLSVEYVRLPDVSTLRTQNPRTTALMAQRVEESLEAGRKPRVRQAWVPLSAVAPHVVDAVLISEDARFYRHEGVDWTEVENAFEQSVREARLGRGASTLTQQLAKNLYLSTDRSLLRKGKELLLARRLEADLSKQRILALYVNVVEWGEGVYGIEAAAREHFGVPARSLSVAQGAMLAAMLPAPRRWLPALRPETLRTRAGVILVRLEREGRISAAQAREAQAELSRFFGVPPAPGVASAPIARLPAGS</sequence>
<evidence type="ECO:0000313" key="17">
    <source>
        <dbReference type="EMBL" id="RKH37798.1"/>
    </source>
</evidence>
<dbReference type="GO" id="GO:0071555">
    <property type="term" value="P:cell wall organization"/>
    <property type="evidence" value="ECO:0007669"/>
    <property type="project" value="UniProtKB-KW"/>
</dbReference>
<keyword evidence="5 14" id="KW-0808">Transferase</keyword>
<keyword evidence="9 14" id="KW-1133">Transmembrane helix</keyword>
<dbReference type="Proteomes" id="UP000273405">
    <property type="component" value="Unassembled WGS sequence"/>
</dbReference>
<accession>A0A3A8N002</accession>
<reference evidence="18" key="1">
    <citation type="submission" date="2018-09" db="EMBL/GenBank/DDBJ databases">
        <authorList>
            <person name="Livingstone P.G."/>
            <person name="Whitworth D.E."/>
        </authorList>
    </citation>
    <scope>NUCLEOTIDE SEQUENCE [LARGE SCALE GENOMIC DNA]</scope>
    <source>
        <strain evidence="18">CA040B</strain>
    </source>
</reference>
<dbReference type="PANTHER" id="PTHR32282">
    <property type="entry name" value="BINDING PROTEIN TRANSPEPTIDASE, PUTATIVE-RELATED"/>
    <property type="match status" value="1"/>
</dbReference>
<comment type="subcellular location">
    <subcellularLocation>
        <location evidence="14">Cell membrane</location>
        <topology evidence="14">Single-pass membrane protein</topology>
    </subcellularLocation>
</comment>
<dbReference type="HAMAP" id="MF_00766">
    <property type="entry name" value="PGT_MtgA"/>
    <property type="match status" value="1"/>
</dbReference>
<evidence type="ECO:0000256" key="5">
    <source>
        <dbReference type="ARBA" id="ARBA00022679"/>
    </source>
</evidence>
<evidence type="ECO:0000256" key="11">
    <source>
        <dbReference type="ARBA" id="ARBA00023316"/>
    </source>
</evidence>
<keyword evidence="18" id="KW-1185">Reference proteome</keyword>
<evidence type="ECO:0000256" key="12">
    <source>
        <dbReference type="ARBA" id="ARBA00034000"/>
    </source>
</evidence>
<dbReference type="AlphaFoldDB" id="A0A3A8N002"/>
<evidence type="ECO:0000256" key="9">
    <source>
        <dbReference type="ARBA" id="ARBA00022989"/>
    </source>
</evidence>
<proteinExistence type="inferred from homology"/>
<dbReference type="EMBL" id="RAWG01000222">
    <property type="protein sequence ID" value="RKH37798.1"/>
    <property type="molecule type" value="Genomic_DNA"/>
</dbReference>
<dbReference type="GO" id="GO:0009002">
    <property type="term" value="F:serine-type D-Ala-D-Ala carboxypeptidase activity"/>
    <property type="evidence" value="ECO:0007669"/>
    <property type="project" value="UniProtKB-EC"/>
</dbReference>
<dbReference type="GO" id="GO:0008360">
    <property type="term" value="P:regulation of cell shape"/>
    <property type="evidence" value="ECO:0007669"/>
    <property type="project" value="UniProtKB-KW"/>
</dbReference>
<dbReference type="OrthoDB" id="9766909at2"/>
<evidence type="ECO:0000256" key="10">
    <source>
        <dbReference type="ARBA" id="ARBA00023136"/>
    </source>
</evidence>
<keyword evidence="10 14" id="KW-0472">Membrane</keyword>
<name>A0A3A8N002_9BACT</name>
<evidence type="ECO:0000256" key="1">
    <source>
        <dbReference type="ARBA" id="ARBA00004752"/>
    </source>
</evidence>
<feature type="compositionally biased region" description="Low complexity" evidence="15">
    <location>
        <begin position="11"/>
        <end position="28"/>
    </location>
</feature>
<dbReference type="InterPro" id="IPR023346">
    <property type="entry name" value="Lysozyme-like_dom_sf"/>
</dbReference>
<comment type="caution">
    <text evidence="17">The sequence shown here is derived from an EMBL/GenBank/DDBJ whole genome shotgun (WGS) entry which is preliminary data.</text>
</comment>
<evidence type="ECO:0000256" key="15">
    <source>
        <dbReference type="SAM" id="MobiDB-lite"/>
    </source>
</evidence>
<protein>
    <recommendedName>
        <fullName evidence="14">Biosynthetic peptidoglycan transglycosylase</fullName>
        <ecNumber evidence="14">2.4.99.28</ecNumber>
    </recommendedName>
    <alternativeName>
        <fullName evidence="14">Glycan polymerase</fullName>
    </alternativeName>
    <alternativeName>
        <fullName evidence="14">Peptidoglycan glycosyltransferase MtgA</fullName>
        <shortName evidence="14">PGT</shortName>
    </alternativeName>
</protein>
<dbReference type="NCBIfam" id="TIGR02070">
    <property type="entry name" value="mono_pep_trsgly"/>
    <property type="match status" value="1"/>
</dbReference>
<evidence type="ECO:0000259" key="16">
    <source>
        <dbReference type="Pfam" id="PF00912"/>
    </source>
</evidence>
<dbReference type="InterPro" id="IPR001264">
    <property type="entry name" value="Glyco_trans_51"/>
</dbReference>
<evidence type="ECO:0000313" key="18">
    <source>
        <dbReference type="Proteomes" id="UP000273405"/>
    </source>
</evidence>
<evidence type="ECO:0000256" key="7">
    <source>
        <dbReference type="ARBA" id="ARBA00022960"/>
    </source>
</evidence>
<organism evidence="17 18">
    <name type="scientific">Corallococcus sicarius</name>
    <dbReference type="NCBI Taxonomy" id="2316726"/>
    <lineage>
        <taxon>Bacteria</taxon>
        <taxon>Pseudomonadati</taxon>
        <taxon>Myxococcota</taxon>
        <taxon>Myxococcia</taxon>
        <taxon>Myxococcales</taxon>
        <taxon>Cystobacterineae</taxon>
        <taxon>Myxococcaceae</taxon>
        <taxon>Corallococcus</taxon>
    </lineage>
</organism>
<comment type="catalytic activity">
    <reaction evidence="13 14">
        <text>[GlcNAc-(1-&gt;4)-Mur2Ac(oyl-L-Ala-gamma-D-Glu-L-Lys-D-Ala-D-Ala)](n)-di-trans,octa-cis-undecaprenyl diphosphate + beta-D-GlcNAc-(1-&gt;4)-Mur2Ac(oyl-L-Ala-gamma-D-Glu-L-Lys-D-Ala-D-Ala)-di-trans,octa-cis-undecaprenyl diphosphate = [GlcNAc-(1-&gt;4)-Mur2Ac(oyl-L-Ala-gamma-D-Glu-L-Lys-D-Ala-D-Ala)](n+1)-di-trans,octa-cis-undecaprenyl diphosphate + di-trans,octa-cis-undecaprenyl diphosphate + H(+)</text>
        <dbReference type="Rhea" id="RHEA:23708"/>
        <dbReference type="Rhea" id="RHEA-COMP:9602"/>
        <dbReference type="Rhea" id="RHEA-COMP:9603"/>
        <dbReference type="ChEBI" id="CHEBI:15378"/>
        <dbReference type="ChEBI" id="CHEBI:58405"/>
        <dbReference type="ChEBI" id="CHEBI:60033"/>
        <dbReference type="ChEBI" id="CHEBI:78435"/>
        <dbReference type="EC" id="2.4.99.28"/>
    </reaction>
</comment>
<evidence type="ECO:0000256" key="13">
    <source>
        <dbReference type="ARBA" id="ARBA00049902"/>
    </source>
</evidence>
<dbReference type="GO" id="GO:0016763">
    <property type="term" value="F:pentosyltransferase activity"/>
    <property type="evidence" value="ECO:0007669"/>
    <property type="project" value="InterPro"/>
</dbReference>
<dbReference type="GO" id="GO:0030288">
    <property type="term" value="C:outer membrane-bounded periplasmic space"/>
    <property type="evidence" value="ECO:0007669"/>
    <property type="project" value="TreeGrafter"/>
</dbReference>
<dbReference type="PANTHER" id="PTHR32282:SF11">
    <property type="entry name" value="PENICILLIN-BINDING PROTEIN 1B"/>
    <property type="match status" value="1"/>
</dbReference>
<dbReference type="SUPFAM" id="SSF53955">
    <property type="entry name" value="Lysozyme-like"/>
    <property type="match status" value="1"/>
</dbReference>
<keyword evidence="4 14" id="KW-0328">Glycosyltransferase</keyword>